<dbReference type="InterPro" id="IPR024603">
    <property type="entry name" value="COG_complex_COG2_C"/>
</dbReference>
<evidence type="ECO:0000259" key="1">
    <source>
        <dbReference type="Pfam" id="PF12022"/>
    </source>
</evidence>
<dbReference type="Proteomes" id="UP001159042">
    <property type="component" value="Unassembled WGS sequence"/>
</dbReference>
<keyword evidence="3" id="KW-1185">Reference proteome</keyword>
<dbReference type="EMBL" id="JANEYG010000004">
    <property type="protein sequence ID" value="KAJ8923751.1"/>
    <property type="molecule type" value="Genomic_DNA"/>
</dbReference>
<dbReference type="GO" id="GO:0006891">
    <property type="term" value="P:intra-Golgi vesicle-mediated transport"/>
    <property type="evidence" value="ECO:0007669"/>
    <property type="project" value="TreeGrafter"/>
</dbReference>
<dbReference type="GO" id="GO:0007030">
    <property type="term" value="P:Golgi organization"/>
    <property type="evidence" value="ECO:0007669"/>
    <property type="project" value="InterPro"/>
</dbReference>
<dbReference type="AlphaFoldDB" id="A0AAV8WBZ8"/>
<accession>A0AAV8WBZ8</accession>
<feature type="domain" description="COG complex component COG2 C-terminal" evidence="1">
    <location>
        <begin position="184"/>
        <end position="474"/>
    </location>
</feature>
<dbReference type="Pfam" id="PF12022">
    <property type="entry name" value="COG2_C"/>
    <property type="match status" value="1"/>
</dbReference>
<reference evidence="2 3" key="1">
    <citation type="journal article" date="2023" name="Insect Mol. Biol.">
        <title>Genome sequencing provides insights into the evolution of gene families encoding plant cell wall-degrading enzymes in longhorned beetles.</title>
        <authorList>
            <person name="Shin N.R."/>
            <person name="Okamura Y."/>
            <person name="Kirsch R."/>
            <person name="Pauchet Y."/>
        </authorList>
    </citation>
    <scope>NUCLEOTIDE SEQUENCE [LARGE SCALE GENOMIC DNA]</scope>
    <source>
        <strain evidence="2">EAD_L_NR</strain>
    </source>
</reference>
<sequence length="495" mass="57833">MDELGVLSKDAEGIVKNIENKLLEMVNKRFLDAFKTGDQEILTRCLRMYDNLKKQDEAQKTFQVNVVRPALSQWFNERNLEKSHQDVNQIYEEVLIFMNTKMNVLFEILAENPELKCYNFTLNSFWKEFDKLSREGLPYITAPGNPELFQKRYKSTWTTLLKIARKCGSEDLLQEDDTFQDHLKRFNLPVYFEIRYQQIAGGFETDILNNTDVYASNNELSCKLKNTITLWKAVRRCYDEHVYLDQLADQFLKLSLMLLSRYLRWFQTTLQEKSLFSDDEQWEAFVMNSLIDLNIVTKLLAPTTDSTEDVDKTVFKTMHPCMRLVVIKIFKSNRTSIEEVQQSLKNYLINIKFQETSTHLQNVGAIPRLYRRTNRSAPKSASTYMIEAVKPITNFQNKFKAVIEGNLDEILDSVISKVTQQYLTLVQEVLMSVCKTEESLRRLKSRNINPNEEASPQADTMSDERKIREQIKYDLYALGSPLSKATMDKLKQETS</sequence>
<name>A0AAV8WBZ8_9CUCU</name>
<evidence type="ECO:0000313" key="2">
    <source>
        <dbReference type="EMBL" id="KAJ8923751.1"/>
    </source>
</evidence>
<dbReference type="GO" id="GO:0017119">
    <property type="term" value="C:Golgi transport complex"/>
    <property type="evidence" value="ECO:0007669"/>
    <property type="project" value="TreeGrafter"/>
</dbReference>
<proteinExistence type="predicted"/>
<dbReference type="GO" id="GO:0016020">
    <property type="term" value="C:membrane"/>
    <property type="evidence" value="ECO:0007669"/>
    <property type="project" value="InterPro"/>
</dbReference>
<organism evidence="2 3">
    <name type="scientific">Exocentrus adspersus</name>
    <dbReference type="NCBI Taxonomy" id="1586481"/>
    <lineage>
        <taxon>Eukaryota</taxon>
        <taxon>Metazoa</taxon>
        <taxon>Ecdysozoa</taxon>
        <taxon>Arthropoda</taxon>
        <taxon>Hexapoda</taxon>
        <taxon>Insecta</taxon>
        <taxon>Pterygota</taxon>
        <taxon>Neoptera</taxon>
        <taxon>Endopterygota</taxon>
        <taxon>Coleoptera</taxon>
        <taxon>Polyphaga</taxon>
        <taxon>Cucujiformia</taxon>
        <taxon>Chrysomeloidea</taxon>
        <taxon>Cerambycidae</taxon>
        <taxon>Lamiinae</taxon>
        <taxon>Acanthocinini</taxon>
        <taxon>Exocentrus</taxon>
    </lineage>
</organism>
<protein>
    <recommendedName>
        <fullName evidence="1">COG complex component COG2 C-terminal domain-containing protein</fullName>
    </recommendedName>
</protein>
<dbReference type="GO" id="GO:0015031">
    <property type="term" value="P:protein transport"/>
    <property type="evidence" value="ECO:0007669"/>
    <property type="project" value="InterPro"/>
</dbReference>
<dbReference type="PANTHER" id="PTHR12961">
    <property type="entry name" value="CONSERVED OLIGOMERIC GOLGI COMPLEX COMPONENT 2"/>
    <property type="match status" value="1"/>
</dbReference>
<evidence type="ECO:0000313" key="3">
    <source>
        <dbReference type="Proteomes" id="UP001159042"/>
    </source>
</evidence>
<dbReference type="PANTHER" id="PTHR12961:SF0">
    <property type="entry name" value="CONSERVED OLIGOMERIC GOLGI COMPLEX SUBUNIT 2"/>
    <property type="match status" value="1"/>
</dbReference>
<comment type="caution">
    <text evidence="2">The sequence shown here is derived from an EMBL/GenBank/DDBJ whole genome shotgun (WGS) entry which is preliminary data.</text>
</comment>
<dbReference type="InterPro" id="IPR009316">
    <property type="entry name" value="COG2"/>
</dbReference>
<gene>
    <name evidence="2" type="ORF">NQ315_010332</name>
</gene>